<reference evidence="2 3" key="1">
    <citation type="journal article" date="2007" name="Proc. Natl. Acad. Sci. U.S.A.">
        <title>The genome of Syntrophus aciditrophicus: life at the thermodynamic limit of microbial growth.</title>
        <authorList>
            <person name="McInerney M.J."/>
            <person name="Rohlin L."/>
            <person name="Mouttaki H."/>
            <person name="Kim U."/>
            <person name="Krupp R.S."/>
            <person name="Rios-Hernandez L."/>
            <person name="Sieber J."/>
            <person name="Struchtemeyer C.G."/>
            <person name="Bhattacharyya A."/>
            <person name="Campbell J.W."/>
            <person name="Gunsalus R.P."/>
        </authorList>
    </citation>
    <scope>NUCLEOTIDE SEQUENCE [LARGE SCALE GENOMIC DNA]</scope>
    <source>
        <strain evidence="2 3">SB</strain>
    </source>
</reference>
<dbReference type="PROSITE" id="PS51671">
    <property type="entry name" value="ACT"/>
    <property type="match status" value="1"/>
</dbReference>
<dbReference type="KEGG" id="sat:SYN_01196"/>
<organism evidence="2 3">
    <name type="scientific">Syntrophus aciditrophicus (strain SB)</name>
    <dbReference type="NCBI Taxonomy" id="56780"/>
    <lineage>
        <taxon>Bacteria</taxon>
        <taxon>Pseudomonadati</taxon>
        <taxon>Thermodesulfobacteriota</taxon>
        <taxon>Syntrophia</taxon>
        <taxon>Syntrophales</taxon>
        <taxon>Syntrophaceae</taxon>
        <taxon>Syntrophus</taxon>
    </lineage>
</organism>
<evidence type="ECO:0000313" key="2">
    <source>
        <dbReference type="EMBL" id="ABC78399.1"/>
    </source>
</evidence>
<sequence length="143" mass="16260">MNVTQLSVFLENKPGRLQNILRILYENNINITALTISETQEYGVLRMIVNDPDKAQQALKGDNITSRMTDVLAIEIDDKPGSLFKVIEAFSKRGMNIEYMYAFPGKNEHKCVMIFRFENIEAAKNILATEGYTIVKKIDLIGE</sequence>
<gene>
    <name evidence="2" type="ORF">SYN_01196</name>
</gene>
<dbReference type="InterPro" id="IPR045739">
    <property type="entry name" value="ACT_dom_pair"/>
</dbReference>
<dbReference type="eggNOG" id="COG4747">
    <property type="taxonomic scope" value="Bacteria"/>
</dbReference>
<accession>Q2LWE3</accession>
<dbReference type="InParanoid" id="Q2LWE3"/>
<evidence type="ECO:0000313" key="3">
    <source>
        <dbReference type="Proteomes" id="UP000001933"/>
    </source>
</evidence>
<dbReference type="PANTHER" id="PTHR40099">
    <property type="entry name" value="ACETOLACTATE SYNTHASE, SMALL SUBUNIT"/>
    <property type="match status" value="1"/>
</dbReference>
<proteinExistence type="predicted"/>
<dbReference type="HOGENOM" id="CLU_136790_2_1_7"/>
<dbReference type="EC" id="2.2.1.6" evidence="2"/>
<protein>
    <submittedName>
        <fullName evidence="2">Acetolactate synthase small subunit</fullName>
        <ecNumber evidence="2">2.2.1.6</ecNumber>
    </submittedName>
</protein>
<dbReference type="GO" id="GO:0003984">
    <property type="term" value="F:acetolactate synthase activity"/>
    <property type="evidence" value="ECO:0007669"/>
    <property type="project" value="UniProtKB-EC"/>
</dbReference>
<dbReference type="Pfam" id="PF19571">
    <property type="entry name" value="ACT_8"/>
    <property type="match status" value="1"/>
</dbReference>
<dbReference type="InterPro" id="IPR045865">
    <property type="entry name" value="ACT-like_dom_sf"/>
</dbReference>
<keyword evidence="3" id="KW-1185">Reference proteome</keyword>
<dbReference type="Gene3D" id="3.30.2130.10">
    <property type="entry name" value="VC0802-like"/>
    <property type="match status" value="1"/>
</dbReference>
<evidence type="ECO:0000259" key="1">
    <source>
        <dbReference type="PROSITE" id="PS51671"/>
    </source>
</evidence>
<dbReference type="PANTHER" id="PTHR40099:SF1">
    <property type="entry name" value="ACETOLACTATE SYNTHASE, SMALL SUBUNIT"/>
    <property type="match status" value="1"/>
</dbReference>
<dbReference type="STRING" id="56780.SYN_01196"/>
<keyword evidence="2" id="KW-0808">Transferase</keyword>
<dbReference type="AlphaFoldDB" id="Q2LWE3"/>
<dbReference type="RefSeq" id="WP_011418418.1">
    <property type="nucleotide sequence ID" value="NC_007759.1"/>
</dbReference>
<dbReference type="OrthoDB" id="9790662at2"/>
<dbReference type="Proteomes" id="UP000001933">
    <property type="component" value="Chromosome"/>
</dbReference>
<feature type="domain" description="ACT" evidence="1">
    <location>
        <begin position="5"/>
        <end position="79"/>
    </location>
</feature>
<name>Q2LWE3_SYNAS</name>
<dbReference type="SUPFAM" id="SSF55021">
    <property type="entry name" value="ACT-like"/>
    <property type="match status" value="2"/>
</dbReference>
<dbReference type="CDD" id="cd04882">
    <property type="entry name" value="ACT_Bt0572_2"/>
    <property type="match status" value="1"/>
</dbReference>
<dbReference type="CDD" id="cd04908">
    <property type="entry name" value="ACT_Bt0572_1"/>
    <property type="match status" value="1"/>
</dbReference>
<dbReference type="InterPro" id="IPR002912">
    <property type="entry name" value="ACT_dom"/>
</dbReference>
<dbReference type="EMBL" id="CP000252">
    <property type="protein sequence ID" value="ABC78399.1"/>
    <property type="molecule type" value="Genomic_DNA"/>
</dbReference>